<feature type="binding site" evidence="8">
    <location>
        <begin position="86"/>
        <end position="93"/>
    </location>
    <ligand>
        <name>substrate</name>
    </ligand>
</feature>
<dbReference type="CTD" id="387787"/>
<evidence type="ECO:0000256" key="7">
    <source>
        <dbReference type="PIRSR" id="PIRSR016262-1"/>
    </source>
</evidence>
<evidence type="ECO:0000256" key="9">
    <source>
        <dbReference type="PIRSR" id="PIRSR016262-3"/>
    </source>
</evidence>
<evidence type="ECO:0000256" key="6">
    <source>
        <dbReference type="PIRNR" id="PIRNR016262"/>
    </source>
</evidence>
<keyword evidence="11" id="KW-1185">Reference proteome</keyword>
<dbReference type="NCBIfam" id="TIGR00214">
    <property type="entry name" value="lipB"/>
    <property type="match status" value="1"/>
</dbReference>
<name>A0A8B7PFR0_HYAAZ</name>
<keyword evidence="5 6" id="KW-0012">Acyltransferase</keyword>
<comment type="catalytic activity">
    <reaction evidence="6">
        <text>octanoyl-[ACP] + L-lysyl-[protein] = N(6)-octanoyl-L-lysyl-[protein] + holo-[ACP] + H(+)</text>
        <dbReference type="Rhea" id="RHEA:17665"/>
        <dbReference type="Rhea" id="RHEA-COMP:9636"/>
        <dbReference type="Rhea" id="RHEA-COMP:9685"/>
        <dbReference type="Rhea" id="RHEA-COMP:9752"/>
        <dbReference type="Rhea" id="RHEA-COMP:9928"/>
        <dbReference type="ChEBI" id="CHEBI:15378"/>
        <dbReference type="ChEBI" id="CHEBI:29969"/>
        <dbReference type="ChEBI" id="CHEBI:64479"/>
        <dbReference type="ChEBI" id="CHEBI:78463"/>
        <dbReference type="ChEBI" id="CHEBI:78809"/>
        <dbReference type="EC" id="2.3.1.181"/>
    </reaction>
</comment>
<dbReference type="FunFam" id="3.30.930.10:FF:000035">
    <property type="entry name" value="Putative lipoyltransferase 2, mitochondrial"/>
    <property type="match status" value="1"/>
</dbReference>
<evidence type="ECO:0000256" key="8">
    <source>
        <dbReference type="PIRSR" id="PIRSR016262-2"/>
    </source>
</evidence>
<dbReference type="InterPro" id="IPR000544">
    <property type="entry name" value="Octanoyltransferase"/>
</dbReference>
<dbReference type="InterPro" id="IPR004143">
    <property type="entry name" value="BPL_LPL_catalytic"/>
</dbReference>
<sequence>MAETPRAAMRVLRVTGAVEYMRAWEVQQRLAQLLAAAASAGQRPVHSVILLQHSPVYTVGLRSAAYSKEEEARLRSTGAQFVRSNRGGLITFHGPGQLTVYPILHLPHMQRSIKWYVCALERTVIRTCRTFGISAFTTPDTGVWVSDSAKICALGIHGRRVTTHGLALNCNTDLTWFTKIVPCGLTGKTVTSMSHELGRDVTVNEVETPFLRAFSEVFECNFVEEKTYTAQQFEKLADECDINNQEDGSQ</sequence>
<dbReference type="InterPro" id="IPR045864">
    <property type="entry name" value="aa-tRNA-synth_II/BPL/LPL"/>
</dbReference>
<feature type="site" description="Lowers pKa of active site Cys" evidence="9">
    <location>
        <position position="150"/>
    </location>
</feature>
<dbReference type="OMA" id="GEVTYHC"/>
<dbReference type="UniPathway" id="UPA00538">
    <property type="reaction ID" value="UER00592"/>
</dbReference>
<dbReference type="AlphaFoldDB" id="A0A8B7PFR0"/>
<feature type="domain" description="BPL/LPL catalytic" evidence="10">
    <location>
        <begin position="42"/>
        <end position="222"/>
    </location>
</feature>
<reference evidence="12" key="1">
    <citation type="submission" date="2025-08" db="UniProtKB">
        <authorList>
            <consortium name="RefSeq"/>
        </authorList>
    </citation>
    <scope>IDENTIFICATION</scope>
    <source>
        <tissue evidence="12">Whole organism</tissue>
    </source>
</reference>
<dbReference type="SUPFAM" id="SSF55681">
    <property type="entry name" value="Class II aaRS and biotin synthetases"/>
    <property type="match status" value="1"/>
</dbReference>
<evidence type="ECO:0000259" key="10">
    <source>
        <dbReference type="PROSITE" id="PS51733"/>
    </source>
</evidence>
<dbReference type="GO" id="GO:0033819">
    <property type="term" value="F:lipoyl(octanoyl) transferase activity"/>
    <property type="evidence" value="ECO:0007669"/>
    <property type="project" value="UniProtKB-EC"/>
</dbReference>
<evidence type="ECO:0000256" key="3">
    <source>
        <dbReference type="ARBA" id="ARBA00007907"/>
    </source>
</evidence>
<keyword evidence="4 6" id="KW-0808">Transferase</keyword>
<protein>
    <recommendedName>
        <fullName evidence="6">Octanoyl-[acyl-carrier-protein]:protein N-octanoyltransferase LIPT2, mitochondrial</fullName>
        <ecNumber evidence="6">2.3.1.181</ecNumber>
    </recommendedName>
</protein>
<dbReference type="KEGG" id="hazt:108680610"/>
<dbReference type="PROSITE" id="PS01313">
    <property type="entry name" value="LIPB"/>
    <property type="match status" value="1"/>
</dbReference>
<dbReference type="GO" id="GO:0009249">
    <property type="term" value="P:protein lipoylation"/>
    <property type="evidence" value="ECO:0007669"/>
    <property type="project" value="InterPro"/>
</dbReference>
<evidence type="ECO:0000313" key="11">
    <source>
        <dbReference type="Proteomes" id="UP000694843"/>
    </source>
</evidence>
<dbReference type="RefSeq" id="XP_018024973.1">
    <property type="nucleotide sequence ID" value="XM_018169484.2"/>
</dbReference>
<feature type="binding site" evidence="8">
    <location>
        <begin position="153"/>
        <end position="155"/>
    </location>
    <ligand>
        <name>substrate</name>
    </ligand>
</feature>
<organism evidence="11 12">
    <name type="scientific">Hyalella azteca</name>
    <name type="common">Amphipod</name>
    <dbReference type="NCBI Taxonomy" id="294128"/>
    <lineage>
        <taxon>Eukaryota</taxon>
        <taxon>Metazoa</taxon>
        <taxon>Ecdysozoa</taxon>
        <taxon>Arthropoda</taxon>
        <taxon>Crustacea</taxon>
        <taxon>Multicrustacea</taxon>
        <taxon>Malacostraca</taxon>
        <taxon>Eumalacostraca</taxon>
        <taxon>Peracarida</taxon>
        <taxon>Amphipoda</taxon>
        <taxon>Senticaudata</taxon>
        <taxon>Talitrida</taxon>
        <taxon>Talitroidea</taxon>
        <taxon>Hyalellidae</taxon>
        <taxon>Hyalella</taxon>
    </lineage>
</organism>
<dbReference type="HAMAP" id="MF_00013">
    <property type="entry name" value="LipB"/>
    <property type="match status" value="1"/>
</dbReference>
<dbReference type="CDD" id="cd16444">
    <property type="entry name" value="LipB"/>
    <property type="match status" value="1"/>
</dbReference>
<keyword evidence="6" id="KW-0496">Mitochondrion</keyword>
<gene>
    <name evidence="12" type="primary">LOC108680610</name>
</gene>
<dbReference type="PROSITE" id="PS51733">
    <property type="entry name" value="BPL_LPL_CATALYTIC"/>
    <property type="match status" value="1"/>
</dbReference>
<dbReference type="Pfam" id="PF21948">
    <property type="entry name" value="LplA-B_cat"/>
    <property type="match status" value="1"/>
</dbReference>
<evidence type="ECO:0000256" key="4">
    <source>
        <dbReference type="ARBA" id="ARBA00022679"/>
    </source>
</evidence>
<feature type="active site" description="Acyl-thioester intermediate" evidence="7">
    <location>
        <position position="183"/>
    </location>
</feature>
<feature type="binding site" evidence="8">
    <location>
        <begin position="165"/>
        <end position="167"/>
    </location>
    <ligand>
        <name>substrate</name>
    </ligand>
</feature>
<comment type="subcellular location">
    <subcellularLocation>
        <location evidence="1 6">Mitochondrion</location>
    </subcellularLocation>
</comment>
<comment type="pathway">
    <text evidence="2 6">Protein modification; protein lipoylation via endogenous pathway; protein N(6)-(lipoyl)lysine from octanoyl-[acyl-carrier-protein]: step 1/2.</text>
</comment>
<evidence type="ECO:0000256" key="2">
    <source>
        <dbReference type="ARBA" id="ARBA00004821"/>
    </source>
</evidence>
<dbReference type="EC" id="2.3.1.181" evidence="6"/>
<accession>A0A8B7PFR0</accession>
<evidence type="ECO:0000256" key="1">
    <source>
        <dbReference type="ARBA" id="ARBA00004173"/>
    </source>
</evidence>
<evidence type="ECO:0000256" key="5">
    <source>
        <dbReference type="ARBA" id="ARBA00023315"/>
    </source>
</evidence>
<comment type="function">
    <text evidence="6">Catalyzes the transfer of endogenously produced octanoic acid from octanoyl-acyl-carrier-protein onto the lipoyl domains of lipoate-dependent enzymes. Lipoyl-ACP can also act as a substrate although octanoyl-ACP is likely to be the physiological substrate.</text>
</comment>
<dbReference type="OrthoDB" id="19908at2759"/>
<dbReference type="InterPro" id="IPR020605">
    <property type="entry name" value="Octanoyltransferase_CS"/>
</dbReference>
<evidence type="ECO:0000313" key="12">
    <source>
        <dbReference type="RefSeq" id="XP_018024973.1"/>
    </source>
</evidence>
<comment type="similarity">
    <text evidence="3 6">Belongs to the LipB family.</text>
</comment>
<dbReference type="Proteomes" id="UP000694843">
    <property type="component" value="Unplaced"/>
</dbReference>
<dbReference type="Gene3D" id="3.30.930.10">
    <property type="entry name" value="Bira Bifunctional Protein, Domain 2"/>
    <property type="match status" value="1"/>
</dbReference>
<dbReference type="PANTHER" id="PTHR10993">
    <property type="entry name" value="OCTANOYLTRANSFERASE"/>
    <property type="match status" value="1"/>
</dbReference>
<dbReference type="PIRSF" id="PIRSF016262">
    <property type="entry name" value="LPLase"/>
    <property type="match status" value="1"/>
</dbReference>
<dbReference type="PANTHER" id="PTHR10993:SF7">
    <property type="entry name" value="LIPOYLTRANSFERASE 2, MITOCHONDRIAL-RELATED"/>
    <property type="match status" value="1"/>
</dbReference>
<dbReference type="GeneID" id="108680610"/>
<dbReference type="GO" id="GO:0005739">
    <property type="term" value="C:mitochondrion"/>
    <property type="evidence" value="ECO:0007669"/>
    <property type="project" value="UniProtKB-SubCell"/>
</dbReference>
<dbReference type="NCBIfam" id="NF010925">
    <property type="entry name" value="PRK14345.1"/>
    <property type="match status" value="1"/>
</dbReference>
<proteinExistence type="inferred from homology"/>